<feature type="chain" id="PRO_5020757653" evidence="1">
    <location>
        <begin position="24"/>
        <end position="143"/>
    </location>
</feature>
<dbReference type="OrthoDB" id="252909at2"/>
<name>A0A4P2VVJ7_FLUSA</name>
<sequence length="143" mass="17078">MKLNVIKYVIISLLLFINKSVFAEIADNFNGWMKITTTSVFCANKYRTNHWLDNETVSGYWKEYTDFDSGYEFYYFYLTEGVGKYNELKNKCIEKFGNDFIYPQPADHRFSSWYPFAKNQTEMFPSARIDKSYVNYKTPYNPK</sequence>
<dbReference type="Proteomes" id="UP000291236">
    <property type="component" value="Chromosome"/>
</dbReference>
<protein>
    <submittedName>
        <fullName evidence="2">Uncharacterized protein</fullName>
    </submittedName>
</protein>
<dbReference type="AlphaFoldDB" id="A0A4P2VVJ7"/>
<keyword evidence="1" id="KW-0732">Signal</keyword>
<gene>
    <name evidence="2" type="ORF">JCM31447_20090</name>
</gene>
<dbReference type="KEGG" id="sbf:JCM31447_20090"/>
<evidence type="ECO:0000256" key="1">
    <source>
        <dbReference type="SAM" id="SignalP"/>
    </source>
</evidence>
<dbReference type="RefSeq" id="WP_130609660.1">
    <property type="nucleotide sequence ID" value="NZ_AP019368.1"/>
</dbReference>
<keyword evidence="3" id="KW-1185">Reference proteome</keyword>
<accession>A0A4P2VVJ7</accession>
<organism evidence="2 3">
    <name type="scientific">Fluviispira sanaruensis</name>
    <dbReference type="NCBI Taxonomy" id="2493639"/>
    <lineage>
        <taxon>Bacteria</taxon>
        <taxon>Pseudomonadati</taxon>
        <taxon>Bdellovibrionota</taxon>
        <taxon>Oligoflexia</taxon>
        <taxon>Silvanigrellales</taxon>
        <taxon>Silvanigrellaceae</taxon>
        <taxon>Fluviispira</taxon>
    </lineage>
</organism>
<feature type="signal peptide" evidence="1">
    <location>
        <begin position="1"/>
        <end position="23"/>
    </location>
</feature>
<reference evidence="2 3" key="1">
    <citation type="submission" date="2018-12" db="EMBL/GenBank/DDBJ databases">
        <title>Rubrispira sanarue gen. nov., sp., nov., a member of the order Silvanigrellales, isolated from a brackish lake in Hamamatsu Japan.</title>
        <authorList>
            <person name="Maejima Y."/>
            <person name="Iino T."/>
            <person name="Muraguchi Y."/>
            <person name="Fukuda K."/>
            <person name="Nojiri H."/>
            <person name="Ohkuma M."/>
            <person name="Moriuchi R."/>
            <person name="Dohra H."/>
            <person name="Kimbara K."/>
            <person name="Shintani M."/>
        </authorList>
    </citation>
    <scope>NUCLEOTIDE SEQUENCE [LARGE SCALE GENOMIC DNA]</scope>
    <source>
        <strain evidence="2 3">RF1110005</strain>
    </source>
</reference>
<evidence type="ECO:0000313" key="3">
    <source>
        <dbReference type="Proteomes" id="UP000291236"/>
    </source>
</evidence>
<dbReference type="EMBL" id="AP019368">
    <property type="protein sequence ID" value="BBH53565.1"/>
    <property type="molecule type" value="Genomic_DNA"/>
</dbReference>
<proteinExistence type="predicted"/>
<evidence type="ECO:0000313" key="2">
    <source>
        <dbReference type="EMBL" id="BBH53565.1"/>
    </source>
</evidence>